<evidence type="ECO:0000259" key="1">
    <source>
        <dbReference type="Pfam" id="PF08241"/>
    </source>
</evidence>
<dbReference type="CDD" id="cd02440">
    <property type="entry name" value="AdoMet_MTases"/>
    <property type="match status" value="1"/>
</dbReference>
<keyword evidence="2" id="KW-0489">Methyltransferase</keyword>
<dbReference type="Pfam" id="PF08241">
    <property type="entry name" value="Methyltransf_11"/>
    <property type="match status" value="1"/>
</dbReference>
<gene>
    <name evidence="2" type="ORF">DDF84_018875</name>
</gene>
<dbReference type="PANTHER" id="PTHR43591">
    <property type="entry name" value="METHYLTRANSFERASE"/>
    <property type="match status" value="1"/>
</dbReference>
<dbReference type="GO" id="GO:0032259">
    <property type="term" value="P:methylation"/>
    <property type="evidence" value="ECO:0007669"/>
    <property type="project" value="UniProtKB-KW"/>
</dbReference>
<organism evidence="2 3">
    <name type="scientific">Cupriavidus metallidurans</name>
    <dbReference type="NCBI Taxonomy" id="119219"/>
    <lineage>
        <taxon>Bacteria</taxon>
        <taxon>Pseudomonadati</taxon>
        <taxon>Pseudomonadota</taxon>
        <taxon>Betaproteobacteria</taxon>
        <taxon>Burkholderiales</taxon>
        <taxon>Burkholderiaceae</taxon>
        <taxon>Cupriavidus</taxon>
    </lineage>
</organism>
<dbReference type="Proteomes" id="UP000253772">
    <property type="component" value="Chromosome c2"/>
</dbReference>
<name>A0A482IU91_9BURK</name>
<dbReference type="OrthoDB" id="529208at2"/>
<dbReference type="AlphaFoldDB" id="A0A482IU91"/>
<dbReference type="RefSeq" id="WP_024568980.1">
    <property type="nucleotide sequence ID" value="NZ_CP037901.1"/>
</dbReference>
<reference evidence="2 3" key="1">
    <citation type="submission" date="2019-03" db="EMBL/GenBank/DDBJ databases">
        <title>Comparative insights into the high quality Complete genome sequence of highly metal resistant Cupriavidus metallidurans strain BS1 isolated from a gold-copper mine.</title>
        <authorList>
            <person name="Mazhar H.S."/>
            <person name="Rensing C."/>
        </authorList>
    </citation>
    <scope>NUCLEOTIDE SEQUENCE [LARGE SCALE GENOMIC DNA]</scope>
    <source>
        <strain evidence="2 3">BS1</strain>
    </source>
</reference>
<dbReference type="InterPro" id="IPR029063">
    <property type="entry name" value="SAM-dependent_MTases_sf"/>
</dbReference>
<keyword evidence="2" id="KW-0808">Transferase</keyword>
<accession>A0A482IU91</accession>
<dbReference type="GO" id="GO:0008757">
    <property type="term" value="F:S-adenosylmethionine-dependent methyltransferase activity"/>
    <property type="evidence" value="ECO:0007669"/>
    <property type="project" value="InterPro"/>
</dbReference>
<dbReference type="InterPro" id="IPR013216">
    <property type="entry name" value="Methyltransf_11"/>
</dbReference>
<sequence length="272" mass="28766">MTSHGTDTVFAGSVPELYDTLMVPLIFEPYAADLAARAAALAPTHVLEVAAGTGALTRRLASALPDGTSIVATDLNRPMLDRAAAIGTSRPLTWQQADAMQLPFSDASFDLVICQFGAMFFPEKHKAFAEARRVMKPGGVLLFNVWDRIEENAFAHTVTQTLTGMFPDKPPVFLPRTPHGYHDPAVVAADLRLGGFSEASTCATVAAESRAVDANTPAIAFCQGTPLRGELEAFGPDALVNATLACAKALTREFGPGPVSGKIQAHVFSARA</sequence>
<feature type="domain" description="Methyltransferase type 11" evidence="1">
    <location>
        <begin position="47"/>
        <end position="143"/>
    </location>
</feature>
<evidence type="ECO:0000313" key="2">
    <source>
        <dbReference type="EMBL" id="QBP11871.1"/>
    </source>
</evidence>
<evidence type="ECO:0000313" key="3">
    <source>
        <dbReference type="Proteomes" id="UP000253772"/>
    </source>
</evidence>
<protein>
    <submittedName>
        <fullName evidence="2">Methyltransferase domain-containing protein</fullName>
    </submittedName>
</protein>
<dbReference type="SUPFAM" id="SSF53335">
    <property type="entry name" value="S-adenosyl-L-methionine-dependent methyltransferases"/>
    <property type="match status" value="1"/>
</dbReference>
<dbReference type="Gene3D" id="3.40.50.150">
    <property type="entry name" value="Vaccinia Virus protein VP39"/>
    <property type="match status" value="1"/>
</dbReference>
<dbReference type="EMBL" id="CP037901">
    <property type="protein sequence ID" value="QBP11871.1"/>
    <property type="molecule type" value="Genomic_DNA"/>
</dbReference>
<dbReference type="PANTHER" id="PTHR43591:SF24">
    <property type="entry name" value="2-METHOXY-6-POLYPRENYL-1,4-BENZOQUINOL METHYLASE, MITOCHONDRIAL"/>
    <property type="match status" value="1"/>
</dbReference>
<proteinExistence type="predicted"/>